<dbReference type="Pfam" id="PF07734">
    <property type="entry name" value="FBA_1"/>
    <property type="match status" value="2"/>
</dbReference>
<protein>
    <recommendedName>
        <fullName evidence="1">F-box associated beta-propeller type 1 domain-containing protein</fullName>
    </recommendedName>
</protein>
<reference evidence="2" key="1">
    <citation type="submission" date="2019-12" db="EMBL/GenBank/DDBJ databases">
        <title>Genome sequencing and annotation of Brassica cretica.</title>
        <authorList>
            <person name="Studholme D.J."/>
            <person name="Sarris P.F."/>
        </authorList>
    </citation>
    <scope>NUCLEOTIDE SEQUENCE</scope>
    <source>
        <strain evidence="2">PFS-001/15</strain>
        <tissue evidence="2">Leaf</tissue>
    </source>
</reference>
<name>A0A8S9GHR7_BRACR</name>
<organism evidence="2 3">
    <name type="scientific">Brassica cretica</name>
    <name type="common">Mustard</name>
    <dbReference type="NCBI Taxonomy" id="69181"/>
    <lineage>
        <taxon>Eukaryota</taxon>
        <taxon>Viridiplantae</taxon>
        <taxon>Streptophyta</taxon>
        <taxon>Embryophyta</taxon>
        <taxon>Tracheophyta</taxon>
        <taxon>Spermatophyta</taxon>
        <taxon>Magnoliopsida</taxon>
        <taxon>eudicotyledons</taxon>
        <taxon>Gunneridae</taxon>
        <taxon>Pentapetalae</taxon>
        <taxon>rosids</taxon>
        <taxon>malvids</taxon>
        <taxon>Brassicales</taxon>
        <taxon>Brassicaceae</taxon>
        <taxon>Brassiceae</taxon>
        <taxon>Brassica</taxon>
    </lineage>
</organism>
<dbReference type="InterPro" id="IPR017451">
    <property type="entry name" value="F-box-assoc_interact_dom"/>
</dbReference>
<feature type="domain" description="F-box associated beta-propeller type 1" evidence="1">
    <location>
        <begin position="138"/>
        <end position="239"/>
    </location>
</feature>
<comment type="caution">
    <text evidence="2">The sequence shown here is derived from an EMBL/GenBank/DDBJ whole genome shotgun (WGS) entry which is preliminary data.</text>
</comment>
<feature type="domain" description="F-box associated beta-propeller type 1" evidence="1">
    <location>
        <begin position="1"/>
        <end position="133"/>
    </location>
</feature>
<accession>A0A8S9GHR7</accession>
<evidence type="ECO:0000313" key="3">
    <source>
        <dbReference type="Proteomes" id="UP000712281"/>
    </source>
</evidence>
<evidence type="ECO:0000313" key="2">
    <source>
        <dbReference type="EMBL" id="KAF2543848.1"/>
    </source>
</evidence>
<evidence type="ECO:0000259" key="1">
    <source>
        <dbReference type="Pfam" id="PF07734"/>
    </source>
</evidence>
<sequence length="253" mass="29430">MMLEYKVYLMSINLFNPSIEPIGKLVSLDDGAHDGVDILKTFHCHGLFLCLTKDRTRLVVWNPFNGQTRWIKPRDSYHECERYDFGYEKKTKYSRRSHKVLRFVNDYNRSLKRRVCLFEIFSLNSNSWKVLDEIWCTCIYTLKIWISSNVDPSGVSWNKLFLAVDMNPFTDFQFVNYAASFLVDEMKKVVVVIDLDRGTRNMAYIIGENGYFKTVVRGGLAHGDWWPLVCSYVPSSVRINQAAPPGNQRNTPP</sequence>
<dbReference type="NCBIfam" id="TIGR01640">
    <property type="entry name" value="F_box_assoc_1"/>
    <property type="match status" value="1"/>
</dbReference>
<dbReference type="AlphaFoldDB" id="A0A8S9GHR7"/>
<dbReference type="InterPro" id="IPR006527">
    <property type="entry name" value="F-box-assoc_dom_typ1"/>
</dbReference>
<dbReference type="Proteomes" id="UP000712281">
    <property type="component" value="Unassembled WGS sequence"/>
</dbReference>
<proteinExistence type="predicted"/>
<dbReference type="EMBL" id="QGKW02002005">
    <property type="protein sequence ID" value="KAF2543848.1"/>
    <property type="molecule type" value="Genomic_DNA"/>
</dbReference>
<gene>
    <name evidence="2" type="ORF">F2Q68_00032462</name>
</gene>